<dbReference type="Proteomes" id="UP000257109">
    <property type="component" value="Unassembled WGS sequence"/>
</dbReference>
<proteinExistence type="predicted"/>
<comment type="caution">
    <text evidence="1">The sequence shown here is derived from an EMBL/GenBank/DDBJ whole genome shotgun (WGS) entry which is preliminary data.</text>
</comment>
<keyword evidence="2" id="KW-1185">Reference proteome</keyword>
<evidence type="ECO:0000313" key="2">
    <source>
        <dbReference type="Proteomes" id="UP000257109"/>
    </source>
</evidence>
<accession>A0A371GZ75</accession>
<dbReference type="AlphaFoldDB" id="A0A371GZ75"/>
<evidence type="ECO:0000313" key="1">
    <source>
        <dbReference type="EMBL" id="RDX95811.1"/>
    </source>
</evidence>
<organism evidence="1 2">
    <name type="scientific">Mucuna pruriens</name>
    <name type="common">Velvet bean</name>
    <name type="synonym">Dolichos pruriens</name>
    <dbReference type="NCBI Taxonomy" id="157652"/>
    <lineage>
        <taxon>Eukaryota</taxon>
        <taxon>Viridiplantae</taxon>
        <taxon>Streptophyta</taxon>
        <taxon>Embryophyta</taxon>
        <taxon>Tracheophyta</taxon>
        <taxon>Spermatophyta</taxon>
        <taxon>Magnoliopsida</taxon>
        <taxon>eudicotyledons</taxon>
        <taxon>Gunneridae</taxon>
        <taxon>Pentapetalae</taxon>
        <taxon>rosids</taxon>
        <taxon>fabids</taxon>
        <taxon>Fabales</taxon>
        <taxon>Fabaceae</taxon>
        <taxon>Papilionoideae</taxon>
        <taxon>50 kb inversion clade</taxon>
        <taxon>NPAAA clade</taxon>
        <taxon>indigoferoid/millettioid clade</taxon>
        <taxon>Phaseoleae</taxon>
        <taxon>Mucuna</taxon>
    </lineage>
</organism>
<dbReference type="EMBL" id="QJKJ01004041">
    <property type="protein sequence ID" value="RDX95811.1"/>
    <property type="molecule type" value="Genomic_DNA"/>
</dbReference>
<feature type="non-terminal residue" evidence="1">
    <location>
        <position position="1"/>
    </location>
</feature>
<gene>
    <name evidence="1" type="ORF">CR513_21616</name>
</gene>
<name>A0A371GZ75_MUCPR</name>
<protein>
    <submittedName>
        <fullName evidence="1">Uncharacterized protein</fullName>
    </submittedName>
</protein>
<sequence length="67" mass="8035">MIGWHTKTTFVQACFQGKFNHYYVQMNKKCMMSIFATLNEKLGNYKGNNIMSKFQKRLNRKIEHNEN</sequence>
<reference evidence="1" key="1">
    <citation type="submission" date="2018-05" db="EMBL/GenBank/DDBJ databases">
        <title>Draft genome of Mucuna pruriens seed.</title>
        <authorList>
            <person name="Nnadi N.E."/>
            <person name="Vos R."/>
            <person name="Hasami M.H."/>
            <person name="Devisetty U.K."/>
            <person name="Aguiy J.C."/>
        </authorList>
    </citation>
    <scope>NUCLEOTIDE SEQUENCE [LARGE SCALE GENOMIC DNA]</scope>
    <source>
        <strain evidence="1">JCA_2017</strain>
    </source>
</reference>